<dbReference type="EMBL" id="ML734974">
    <property type="protein sequence ID" value="KAB8204995.1"/>
    <property type="molecule type" value="Genomic_DNA"/>
</dbReference>
<reference evidence="1 2" key="1">
    <citation type="submission" date="2019-04" db="EMBL/GenBank/DDBJ databases">
        <title>Fungal friends and foes A comparative genomics study of 23 Aspergillus species from section Flavi.</title>
        <authorList>
            <consortium name="DOE Joint Genome Institute"/>
            <person name="Kjaerbolling I."/>
            <person name="Vesth T.C."/>
            <person name="Frisvad J.C."/>
            <person name="Nybo J.L."/>
            <person name="Theobald S."/>
            <person name="Kildgaard S."/>
            <person name="Petersen T.I."/>
            <person name="Kuo A."/>
            <person name="Sato A."/>
            <person name="Lyhne E.K."/>
            <person name="Kogle M.E."/>
            <person name="Wiebenga A."/>
            <person name="Kun R.S."/>
            <person name="Lubbers R.J."/>
            <person name="Makela M.R."/>
            <person name="Barry K."/>
            <person name="Chovatia M."/>
            <person name="Clum A."/>
            <person name="Daum C."/>
            <person name="Haridas S."/>
            <person name="He G."/>
            <person name="LaButti K."/>
            <person name="Lipzen A."/>
            <person name="Mondo S."/>
            <person name="Pangilinan J."/>
            <person name="Riley R."/>
            <person name="Salamov A."/>
            <person name="Simmons B.A."/>
            <person name="Magnuson J.K."/>
            <person name="Henrissat B."/>
            <person name="Mortensen U.H."/>
            <person name="Larsen T.O."/>
            <person name="De vries R.P."/>
            <person name="Grigoriev I.V."/>
            <person name="Machida M."/>
            <person name="Baker S.E."/>
            <person name="Andersen M.R."/>
        </authorList>
    </citation>
    <scope>NUCLEOTIDE SEQUENCE [LARGE SCALE GENOMIC DNA]</scope>
    <source>
        <strain evidence="1 2">CBS 117618</strain>
    </source>
</reference>
<protein>
    <submittedName>
        <fullName evidence="1">Uncharacterized protein</fullName>
    </submittedName>
</protein>
<name>A0A5N6DIQ4_ASPPA</name>
<keyword evidence="2" id="KW-1185">Reference proteome</keyword>
<accession>A0A5N6DIQ4</accession>
<dbReference type="AlphaFoldDB" id="A0A5N6DIQ4"/>
<sequence>MKSHLDKAGIRSLITININPLSPLYNMAASNGLATWRHFKLHEVHQFFIFIFIFFF</sequence>
<evidence type="ECO:0000313" key="1">
    <source>
        <dbReference type="EMBL" id="KAB8204995.1"/>
    </source>
</evidence>
<organism evidence="1 2">
    <name type="scientific">Aspergillus parasiticus</name>
    <dbReference type="NCBI Taxonomy" id="5067"/>
    <lineage>
        <taxon>Eukaryota</taxon>
        <taxon>Fungi</taxon>
        <taxon>Dikarya</taxon>
        <taxon>Ascomycota</taxon>
        <taxon>Pezizomycotina</taxon>
        <taxon>Eurotiomycetes</taxon>
        <taxon>Eurotiomycetidae</taxon>
        <taxon>Eurotiales</taxon>
        <taxon>Aspergillaceae</taxon>
        <taxon>Aspergillus</taxon>
        <taxon>Aspergillus subgen. Circumdati</taxon>
    </lineage>
</organism>
<proteinExistence type="predicted"/>
<dbReference type="VEuPathDB" id="FungiDB:BDV34DRAFT_196323"/>
<gene>
    <name evidence="1" type="ORF">BDV34DRAFT_196323</name>
</gene>
<dbReference type="Proteomes" id="UP000326532">
    <property type="component" value="Unassembled WGS sequence"/>
</dbReference>
<evidence type="ECO:0000313" key="2">
    <source>
        <dbReference type="Proteomes" id="UP000326532"/>
    </source>
</evidence>